<dbReference type="EnsemblProtists" id="EOD13191">
    <property type="protein sequence ID" value="EOD13191"/>
    <property type="gene ID" value="EMIHUDRAFT_437206"/>
</dbReference>
<keyword evidence="4" id="KW-1185">Reference proteome</keyword>
<evidence type="ECO:0000256" key="2">
    <source>
        <dbReference type="SAM" id="MobiDB-lite"/>
    </source>
</evidence>
<name>A0A0D3IPK6_EMIH1</name>
<feature type="compositionally biased region" description="Basic and acidic residues" evidence="2">
    <location>
        <begin position="413"/>
        <end position="425"/>
    </location>
</feature>
<dbReference type="GeneID" id="17259327"/>
<keyword evidence="1" id="KW-0175">Coiled coil</keyword>
<feature type="coiled-coil region" evidence="1">
    <location>
        <begin position="238"/>
        <end position="272"/>
    </location>
</feature>
<dbReference type="HOGENOM" id="CLU_629195_0_0_1"/>
<dbReference type="AlphaFoldDB" id="A0A0D3IPK6"/>
<evidence type="ECO:0000256" key="1">
    <source>
        <dbReference type="SAM" id="Coils"/>
    </source>
</evidence>
<evidence type="ECO:0000313" key="3">
    <source>
        <dbReference type="EnsemblProtists" id="EOD13191"/>
    </source>
</evidence>
<proteinExistence type="predicted"/>
<dbReference type="KEGG" id="ehx:EMIHUDRAFT_437206"/>
<dbReference type="Proteomes" id="UP000013827">
    <property type="component" value="Unassembled WGS sequence"/>
</dbReference>
<reference evidence="4" key="1">
    <citation type="journal article" date="2013" name="Nature">
        <title>Pan genome of the phytoplankton Emiliania underpins its global distribution.</title>
        <authorList>
            <person name="Read B.A."/>
            <person name="Kegel J."/>
            <person name="Klute M.J."/>
            <person name="Kuo A."/>
            <person name="Lefebvre S.C."/>
            <person name="Maumus F."/>
            <person name="Mayer C."/>
            <person name="Miller J."/>
            <person name="Monier A."/>
            <person name="Salamov A."/>
            <person name="Young J."/>
            <person name="Aguilar M."/>
            <person name="Claverie J.M."/>
            <person name="Frickenhaus S."/>
            <person name="Gonzalez K."/>
            <person name="Herman E.K."/>
            <person name="Lin Y.C."/>
            <person name="Napier J."/>
            <person name="Ogata H."/>
            <person name="Sarno A.F."/>
            <person name="Shmutz J."/>
            <person name="Schroeder D."/>
            <person name="de Vargas C."/>
            <person name="Verret F."/>
            <person name="von Dassow P."/>
            <person name="Valentin K."/>
            <person name="Van de Peer Y."/>
            <person name="Wheeler G."/>
            <person name="Dacks J.B."/>
            <person name="Delwiche C.F."/>
            <person name="Dyhrman S.T."/>
            <person name="Glockner G."/>
            <person name="John U."/>
            <person name="Richards T."/>
            <person name="Worden A.Z."/>
            <person name="Zhang X."/>
            <person name="Grigoriev I.V."/>
            <person name="Allen A.E."/>
            <person name="Bidle K."/>
            <person name="Borodovsky M."/>
            <person name="Bowler C."/>
            <person name="Brownlee C."/>
            <person name="Cock J.M."/>
            <person name="Elias M."/>
            <person name="Gladyshev V.N."/>
            <person name="Groth M."/>
            <person name="Guda C."/>
            <person name="Hadaegh A."/>
            <person name="Iglesias-Rodriguez M.D."/>
            <person name="Jenkins J."/>
            <person name="Jones B.M."/>
            <person name="Lawson T."/>
            <person name="Leese F."/>
            <person name="Lindquist E."/>
            <person name="Lobanov A."/>
            <person name="Lomsadze A."/>
            <person name="Malik S.B."/>
            <person name="Marsh M.E."/>
            <person name="Mackinder L."/>
            <person name="Mock T."/>
            <person name="Mueller-Roeber B."/>
            <person name="Pagarete A."/>
            <person name="Parker M."/>
            <person name="Probert I."/>
            <person name="Quesneville H."/>
            <person name="Raines C."/>
            <person name="Rensing S.A."/>
            <person name="Riano-Pachon D.M."/>
            <person name="Richier S."/>
            <person name="Rokitta S."/>
            <person name="Shiraiwa Y."/>
            <person name="Soanes D.M."/>
            <person name="van der Giezen M."/>
            <person name="Wahlund T.M."/>
            <person name="Williams B."/>
            <person name="Wilson W."/>
            <person name="Wolfe G."/>
            <person name="Wurch L.L."/>
        </authorList>
    </citation>
    <scope>NUCLEOTIDE SEQUENCE</scope>
</reference>
<feature type="region of interest" description="Disordered" evidence="2">
    <location>
        <begin position="1"/>
        <end position="34"/>
    </location>
</feature>
<feature type="region of interest" description="Disordered" evidence="2">
    <location>
        <begin position="175"/>
        <end position="195"/>
    </location>
</feature>
<feature type="region of interest" description="Disordered" evidence="2">
    <location>
        <begin position="128"/>
        <end position="154"/>
    </location>
</feature>
<feature type="compositionally biased region" description="Low complexity" evidence="2">
    <location>
        <begin position="131"/>
        <end position="154"/>
    </location>
</feature>
<organism evidence="3 4">
    <name type="scientific">Emiliania huxleyi (strain CCMP1516)</name>
    <dbReference type="NCBI Taxonomy" id="280463"/>
    <lineage>
        <taxon>Eukaryota</taxon>
        <taxon>Haptista</taxon>
        <taxon>Haptophyta</taxon>
        <taxon>Prymnesiophyceae</taxon>
        <taxon>Isochrysidales</taxon>
        <taxon>Noelaerhabdaceae</taxon>
        <taxon>Emiliania</taxon>
    </lineage>
</organism>
<reference evidence="3" key="2">
    <citation type="submission" date="2024-10" db="UniProtKB">
        <authorList>
            <consortium name="EnsemblProtists"/>
        </authorList>
    </citation>
    <scope>IDENTIFICATION</scope>
</reference>
<evidence type="ECO:0008006" key="5">
    <source>
        <dbReference type="Google" id="ProtNLM"/>
    </source>
</evidence>
<evidence type="ECO:0000313" key="4">
    <source>
        <dbReference type="Proteomes" id="UP000013827"/>
    </source>
</evidence>
<sequence length="436" mass="45499">MPSIAERMASYAKSLASDGNGNPTLDAADMSHADAIPPTPGRGDEEYLCNNFRLDPSADFGMCKCGYKKIDHPHPPTHAPPPRFGAAGLRHPSWLWDEGPVAEPADLKSPRSYTDAHNNKYNERLARARRGSMSARGAPQPARGSARGAANRSGAPLSARLEVAGATKARQMSALSEASFASPRDGSSVLPTDDSDTARINAAREAEAAAQQRAVDAAAARRAADAAARQAAEAAAARKAEEAAARKAAEAAAAAEAKAAEEAERKATLRCELEGLKMTEVAKRALQIGISEQRVDDALDADTPRSALIEMVLTETPRELPTPALSAWEEERTFPPGMAGSPVRSPGSARPQWFGGMLDRAMSSFFKSDDEDEANASQPTGTRGAGGGAGKGAAGKGAAAGPAAPPSALAWETPRDVRPAGDKSKGNTRQLYSSLD</sequence>
<feature type="region of interest" description="Disordered" evidence="2">
    <location>
        <begin position="366"/>
        <end position="436"/>
    </location>
</feature>
<accession>A0A0D3IPK6</accession>
<feature type="compositionally biased region" description="Polar residues" evidence="2">
    <location>
        <begin position="427"/>
        <end position="436"/>
    </location>
</feature>
<protein>
    <recommendedName>
        <fullName evidence="5">C3H1-type domain-containing protein</fullName>
    </recommendedName>
</protein>
<feature type="compositionally biased region" description="Gly residues" evidence="2">
    <location>
        <begin position="383"/>
        <end position="395"/>
    </location>
</feature>
<dbReference type="RefSeq" id="XP_005765620.1">
    <property type="nucleotide sequence ID" value="XM_005765563.1"/>
</dbReference>
<dbReference type="PaxDb" id="2903-EOD13191"/>